<dbReference type="PANTHER" id="PTHR32063:SF13">
    <property type="entry name" value="MULTIDRUG EFFLUX PUMP SUBUNIT ACRB-RELATED"/>
    <property type="match status" value="1"/>
</dbReference>
<dbReference type="GO" id="GO:0009636">
    <property type="term" value="P:response to toxic substance"/>
    <property type="evidence" value="ECO:0007669"/>
    <property type="project" value="UniProtKB-ARBA"/>
</dbReference>
<dbReference type="SUPFAM" id="SSF82866">
    <property type="entry name" value="Multidrug efflux transporter AcrB transmembrane domain"/>
    <property type="match status" value="2"/>
</dbReference>
<dbReference type="FunFam" id="3.30.2090.10:FF:000002">
    <property type="entry name" value="Efflux pump membrane transporter"/>
    <property type="match status" value="1"/>
</dbReference>
<evidence type="ECO:0000256" key="2">
    <source>
        <dbReference type="ARBA" id="ARBA00010942"/>
    </source>
</evidence>
<feature type="compositionally biased region" description="Polar residues" evidence="10">
    <location>
        <begin position="1082"/>
        <end position="1100"/>
    </location>
</feature>
<dbReference type="SUPFAM" id="SSF82714">
    <property type="entry name" value="Multidrug efflux transporter AcrB TolC docking domain, DN and DC subdomains"/>
    <property type="match status" value="2"/>
</dbReference>
<feature type="transmembrane region" description="Helical" evidence="9">
    <location>
        <begin position="474"/>
        <end position="499"/>
    </location>
</feature>
<name>Q1Q9W8_PSYCK</name>
<protein>
    <recommendedName>
        <fullName evidence="9">Efflux pump membrane transporter</fullName>
    </recommendedName>
</protein>
<evidence type="ECO:0000313" key="11">
    <source>
        <dbReference type="EMBL" id="ABE75535.1"/>
    </source>
</evidence>
<evidence type="ECO:0000256" key="5">
    <source>
        <dbReference type="ARBA" id="ARBA00022519"/>
    </source>
</evidence>
<feature type="transmembrane region" description="Helical" evidence="9">
    <location>
        <begin position="543"/>
        <end position="563"/>
    </location>
</feature>
<reference evidence="11" key="1">
    <citation type="submission" date="2006-03" db="EMBL/GenBank/DDBJ databases">
        <title>Complete sequence of chromosome of Psychrobacter cryohalolentis K5.</title>
        <authorList>
            <consortium name="US DOE Joint Genome Institute"/>
            <person name="Copeland A."/>
            <person name="Lucas S."/>
            <person name="Lapidus A."/>
            <person name="Barry K."/>
            <person name="Detter J.C."/>
            <person name="Glavina del Rio T."/>
            <person name="Hammon N."/>
            <person name="Israni S."/>
            <person name="Dalin E."/>
            <person name="Tice H."/>
            <person name="Pitluck S."/>
            <person name="Brettin T."/>
            <person name="Bruce D."/>
            <person name="Han C."/>
            <person name="Tapia R."/>
            <person name="Sims D.R."/>
            <person name="Gilna P."/>
            <person name="Schmutz J."/>
            <person name="Larimer F."/>
            <person name="Land M."/>
            <person name="Hauser L."/>
            <person name="Kyrpides N."/>
            <person name="Kim E."/>
            <person name="Richardson P."/>
        </authorList>
    </citation>
    <scope>NUCLEOTIDE SEQUENCE</scope>
    <source>
        <strain evidence="11">K5</strain>
    </source>
</reference>
<feature type="transmembrane region" description="Helical" evidence="9">
    <location>
        <begin position="443"/>
        <end position="462"/>
    </location>
</feature>
<gene>
    <name evidence="11" type="ordered locus">Pcryo_1758</name>
</gene>
<keyword evidence="7 9" id="KW-1133">Transmembrane helix</keyword>
<dbReference type="Gene3D" id="3.30.70.1440">
    <property type="entry name" value="Multidrug efflux transporter AcrB pore domain"/>
    <property type="match status" value="1"/>
</dbReference>
<dbReference type="NCBIfam" id="TIGR00915">
    <property type="entry name" value="2A0602"/>
    <property type="match status" value="1"/>
</dbReference>
<dbReference type="Gene3D" id="3.30.70.1430">
    <property type="entry name" value="Multidrug efflux transporter AcrB pore domain"/>
    <property type="match status" value="2"/>
</dbReference>
<feature type="compositionally biased region" description="Low complexity" evidence="10">
    <location>
        <begin position="1043"/>
        <end position="1059"/>
    </location>
</feature>
<evidence type="ECO:0000256" key="8">
    <source>
        <dbReference type="ARBA" id="ARBA00023136"/>
    </source>
</evidence>
<dbReference type="Pfam" id="PF00873">
    <property type="entry name" value="ACR_tran"/>
    <property type="match status" value="1"/>
</dbReference>
<comment type="similarity">
    <text evidence="2 9">Belongs to the resistance-nodulation-cell division (RND) (TC 2.A.6) family.</text>
</comment>
<feature type="transmembrane region" description="Helical" evidence="9">
    <location>
        <begin position="903"/>
        <end position="923"/>
    </location>
</feature>
<dbReference type="PRINTS" id="PR00702">
    <property type="entry name" value="ACRIFLAVINRP"/>
</dbReference>
<feature type="transmembrane region" description="Helical" evidence="9">
    <location>
        <begin position="1006"/>
        <end position="1032"/>
    </location>
</feature>
<dbReference type="KEGG" id="pcr:Pcryo_1758"/>
<dbReference type="FunFam" id="3.30.70.1430:FF:000002">
    <property type="entry name" value="Efflux pump membrane transporter"/>
    <property type="match status" value="1"/>
</dbReference>
<dbReference type="Gene3D" id="3.30.70.1320">
    <property type="entry name" value="Multidrug efflux transporter AcrB pore domain like"/>
    <property type="match status" value="1"/>
</dbReference>
<feature type="transmembrane region" description="Helical" evidence="9">
    <location>
        <begin position="974"/>
        <end position="994"/>
    </location>
</feature>
<feature type="region of interest" description="Disordered" evidence="10">
    <location>
        <begin position="1043"/>
        <end position="1100"/>
    </location>
</feature>
<dbReference type="Proteomes" id="UP000002425">
    <property type="component" value="Chromosome"/>
</dbReference>
<evidence type="ECO:0000256" key="3">
    <source>
        <dbReference type="ARBA" id="ARBA00022448"/>
    </source>
</evidence>
<sequence length="1100" mass="118914">MSRFFIDRPIFAWVMAILVMLIGIISVINLPIEQYPRIAPPTISVSASYPGANAQTVENSVIQIIEQRMKGLDGLMYMSSSSSSNGSASVTLTFENGTDSDTAQVQVQNKLQAAMSSLPESVQRQGVNVNKSSSSFLMVQAFISEDGTMDRADIADYINSNVVDSISRVEGVGEVQVFGSTYAMRVWLDPSRLRSYNMVPSDVVNAIRAQNAQVSAGQLGQAPADTDQQVINATVTVQSYLQTPEEFQNILLKTDTSGAQVRLGDVADVEIGSADYSVVSLYNGQEAAALGISLAGGANALETREAVGARMAELEKNFPIGLVSVVPYDTTPFVRLSIEQVVMTLIEAIVLVFIVMFIFLQNWRATIIPTLAVPVVLLGTFAVLYVAGFSINVLTMFAMVLSIGLLVDDAIVVVENVERILEEDPHISIKDATIQSMGEISKIVIGIALILSAVFVPMAFFGGSTGVIYRQFSITLITAMVLSAIVALVFTPALCVTLLKRGKSHEKGNEEKQKGFFGWFNRSFFKLSRSYEGFVGKSFRFKWLYLIGYAAIIGVMVVVFLRIPGSFLPEEDQGIMFTLVQLPAGSTLDETQEVLDKVSNYYTTQEADNIASVFTIAGFSFAGQGQNMGLAFVRLSDWEARSGDENTAQAVAGRAMGYFFTQLNEAQVFAIVPPAITELGNASGFDLMIQDNGNLGHDGLLEARNMLLGMAAQNDQVAGVRPNGQEDSPQLKVNINQEQAAAYGLSLGNINSVISTAWGSSYVNDFIDRGRIKRVFVQGEASSRTNPDDIGKWYVRNEMGDMISFNAFSTSEWQSGSPRLTRYNSLPSMNIQGSAAPGLSTGEAMSSMEAMIEKLPEGIGYEWTGMSLEEQKSGAQAPMLYALSILVVFLCLAALYESWSIPFSVLLVIPLGVLGAVIFTWLRGFANDIYLQVGLLTVVGLSAKNAILIIEFAKEHQEEGYSLKEAVMTAARQRMRPIIMTSLAFGLGVVPLFLASGPGSGSQNAIGTSVVGGVVSATLLGIFFIPMFYIWIRSVFPHKYENNKPNNGGSTPGGSNPDNPDSPAGPTEYNEPPITHVDDDMQNMTLSKSAQSASFGDNTQ</sequence>
<comment type="caution">
    <text evidence="9">Lacks conserved residue(s) required for the propagation of feature annotation.</text>
</comment>
<dbReference type="InterPro" id="IPR027463">
    <property type="entry name" value="AcrB_DN_DC_subdom"/>
</dbReference>
<evidence type="ECO:0000256" key="7">
    <source>
        <dbReference type="ARBA" id="ARBA00022989"/>
    </source>
</evidence>
<feature type="transmembrane region" description="Helical" evidence="9">
    <location>
        <begin position="879"/>
        <end position="896"/>
    </location>
</feature>
<dbReference type="EMBL" id="CP000323">
    <property type="protein sequence ID" value="ABE75535.1"/>
    <property type="molecule type" value="Genomic_DNA"/>
</dbReference>
<dbReference type="InterPro" id="IPR001036">
    <property type="entry name" value="Acrflvin-R"/>
</dbReference>
<keyword evidence="6 9" id="KW-0812">Transmembrane</keyword>
<dbReference type="eggNOG" id="COG0841">
    <property type="taxonomic scope" value="Bacteria"/>
</dbReference>
<comment type="subcellular location">
    <subcellularLocation>
        <location evidence="1 9">Cell inner membrane</location>
        <topology evidence="1 9">Multi-pass membrane protein</topology>
    </subcellularLocation>
</comment>
<feature type="transmembrane region" description="Helical" evidence="9">
    <location>
        <begin position="341"/>
        <end position="360"/>
    </location>
</feature>
<keyword evidence="3 9" id="KW-0813">Transport</keyword>
<evidence type="ECO:0000256" key="4">
    <source>
        <dbReference type="ARBA" id="ARBA00022475"/>
    </source>
</evidence>
<dbReference type="Gene3D" id="1.20.1640.10">
    <property type="entry name" value="Multidrug efflux transporter AcrB transmembrane domain"/>
    <property type="match status" value="2"/>
</dbReference>
<feature type="transmembrane region" description="Helical" evidence="9">
    <location>
        <begin position="929"/>
        <end position="953"/>
    </location>
</feature>
<dbReference type="NCBIfam" id="NF000282">
    <property type="entry name" value="RND_permease_1"/>
    <property type="match status" value="1"/>
</dbReference>
<dbReference type="PANTHER" id="PTHR32063">
    <property type="match status" value="1"/>
</dbReference>
<organism evidence="11 12">
    <name type="scientific">Psychrobacter cryohalolentis (strain ATCC BAA-1226 / DSM 17306 / VKM B-2378 / K5)</name>
    <dbReference type="NCBI Taxonomy" id="335284"/>
    <lineage>
        <taxon>Bacteria</taxon>
        <taxon>Pseudomonadati</taxon>
        <taxon>Pseudomonadota</taxon>
        <taxon>Gammaproteobacteria</taxon>
        <taxon>Moraxellales</taxon>
        <taxon>Moraxellaceae</taxon>
        <taxon>Psychrobacter</taxon>
    </lineage>
</organism>
<evidence type="ECO:0000313" key="12">
    <source>
        <dbReference type="Proteomes" id="UP000002425"/>
    </source>
</evidence>
<dbReference type="STRING" id="335284.Pcryo_1758"/>
<dbReference type="InterPro" id="IPR004764">
    <property type="entry name" value="MdtF-like"/>
</dbReference>
<dbReference type="RefSeq" id="WP_011514079.1">
    <property type="nucleotide sequence ID" value="NC_007969.1"/>
</dbReference>
<evidence type="ECO:0000256" key="1">
    <source>
        <dbReference type="ARBA" id="ARBA00004429"/>
    </source>
</evidence>
<keyword evidence="4" id="KW-1003">Cell membrane</keyword>
<proteinExistence type="inferred from homology"/>
<evidence type="ECO:0000256" key="6">
    <source>
        <dbReference type="ARBA" id="ARBA00022692"/>
    </source>
</evidence>
<dbReference type="GO" id="GO:0005886">
    <property type="term" value="C:plasma membrane"/>
    <property type="evidence" value="ECO:0007669"/>
    <property type="project" value="UniProtKB-SubCell"/>
</dbReference>
<dbReference type="FunFam" id="3.30.70.1430:FF:000001">
    <property type="entry name" value="Efflux pump membrane transporter"/>
    <property type="match status" value="1"/>
</dbReference>
<feature type="transmembrane region" description="Helical" evidence="9">
    <location>
        <begin position="12"/>
        <end position="32"/>
    </location>
</feature>
<evidence type="ECO:0000256" key="10">
    <source>
        <dbReference type="SAM" id="MobiDB-lite"/>
    </source>
</evidence>
<dbReference type="GO" id="GO:0042910">
    <property type="term" value="F:xenobiotic transmembrane transporter activity"/>
    <property type="evidence" value="ECO:0007669"/>
    <property type="project" value="TreeGrafter"/>
</dbReference>
<feature type="transmembrane region" description="Helical" evidence="9">
    <location>
        <begin position="367"/>
        <end position="387"/>
    </location>
</feature>
<dbReference type="SUPFAM" id="SSF82693">
    <property type="entry name" value="Multidrug efflux transporter AcrB pore domain, PN1, PN2, PC1 and PC2 subdomains"/>
    <property type="match status" value="3"/>
</dbReference>
<dbReference type="GO" id="GO:0015562">
    <property type="term" value="F:efflux transmembrane transporter activity"/>
    <property type="evidence" value="ECO:0007669"/>
    <property type="project" value="InterPro"/>
</dbReference>
<keyword evidence="5 9" id="KW-0997">Cell inner membrane</keyword>
<dbReference type="Gene3D" id="3.30.2090.10">
    <property type="entry name" value="Multidrug efflux transporter AcrB TolC docking domain, DN and DC subdomains"/>
    <property type="match status" value="2"/>
</dbReference>
<accession>Q1Q9W8</accession>
<keyword evidence="8 9" id="KW-0472">Membrane</keyword>
<dbReference type="AlphaFoldDB" id="Q1Q9W8"/>
<dbReference type="HOGENOM" id="CLU_002755_1_1_6"/>
<keyword evidence="12" id="KW-1185">Reference proteome</keyword>
<dbReference type="FunFam" id="1.20.1640.10:FF:000001">
    <property type="entry name" value="Efflux pump membrane transporter"/>
    <property type="match status" value="1"/>
</dbReference>
<evidence type="ECO:0000256" key="9">
    <source>
        <dbReference type="RuleBase" id="RU364070"/>
    </source>
</evidence>